<keyword evidence="8" id="KW-0449">Lipoprotein</keyword>
<reference evidence="11" key="2">
    <citation type="submission" date="2020-05" db="UniProtKB">
        <authorList>
            <consortium name="EnsemblMetazoa"/>
        </authorList>
    </citation>
    <scope>IDENTIFICATION</scope>
</reference>
<dbReference type="Pfam" id="PF17064">
    <property type="entry name" value="QVR"/>
    <property type="match status" value="1"/>
</dbReference>
<evidence type="ECO:0000313" key="10">
    <source>
        <dbReference type="EMBL" id="KFB46449.1"/>
    </source>
</evidence>
<evidence type="ECO:0000313" key="12">
    <source>
        <dbReference type="Proteomes" id="UP000030765"/>
    </source>
</evidence>
<evidence type="ECO:0000256" key="2">
    <source>
        <dbReference type="ARBA" id="ARBA00022622"/>
    </source>
</evidence>
<protein>
    <submittedName>
        <fullName evidence="10">AGAP008115-PA-like protein</fullName>
    </submittedName>
</protein>
<feature type="transmembrane region" description="Helical" evidence="9">
    <location>
        <begin position="162"/>
        <end position="183"/>
    </location>
</feature>
<reference evidence="10 12" key="1">
    <citation type="journal article" date="2014" name="BMC Genomics">
        <title>Genome sequence of Anopheles sinensis provides insight into genetics basis of mosquito competence for malaria parasites.</title>
        <authorList>
            <person name="Zhou D."/>
            <person name="Zhang D."/>
            <person name="Ding G."/>
            <person name="Shi L."/>
            <person name="Hou Q."/>
            <person name="Ye Y."/>
            <person name="Xu Y."/>
            <person name="Zhou H."/>
            <person name="Xiong C."/>
            <person name="Li S."/>
            <person name="Yu J."/>
            <person name="Hong S."/>
            <person name="Yu X."/>
            <person name="Zou P."/>
            <person name="Chen C."/>
            <person name="Chang X."/>
            <person name="Wang W."/>
            <person name="Lv Y."/>
            <person name="Sun Y."/>
            <person name="Ma L."/>
            <person name="Shen B."/>
            <person name="Zhu C."/>
        </authorList>
    </citation>
    <scope>NUCLEOTIDE SEQUENCE [LARGE SCALE GENOMIC DNA]</scope>
</reference>
<keyword evidence="3 9" id="KW-0812">Transmembrane</keyword>
<dbReference type="VEuPathDB" id="VectorBase:ASIC014343"/>
<dbReference type="PANTHER" id="PTHR33562">
    <property type="entry name" value="ATILLA, ISOFORM B-RELATED-RELATED"/>
    <property type="match status" value="1"/>
</dbReference>
<dbReference type="PANTHER" id="PTHR33562:SF15">
    <property type="entry name" value="IP04187P"/>
    <property type="match status" value="1"/>
</dbReference>
<accession>A0A084W8A5</accession>
<comment type="subcellular location">
    <subcellularLocation>
        <location evidence="1">Membrane</location>
        <topology evidence="1">Lipid-anchor</topology>
        <topology evidence="1">GPI-anchor</topology>
    </subcellularLocation>
</comment>
<keyword evidence="2" id="KW-0336">GPI-anchor</keyword>
<keyword evidence="7" id="KW-0325">Glycoprotein</keyword>
<evidence type="ECO:0000256" key="4">
    <source>
        <dbReference type="ARBA" id="ARBA00022729"/>
    </source>
</evidence>
<evidence type="ECO:0000313" key="11">
    <source>
        <dbReference type="EnsemblMetazoa" id="ASIC014343-PA"/>
    </source>
</evidence>
<dbReference type="EnsemblMetazoa" id="ASIC014343-RA">
    <property type="protein sequence ID" value="ASIC014343-PA"/>
    <property type="gene ID" value="ASIC014343"/>
</dbReference>
<gene>
    <name evidence="10" type="ORF">ZHAS_00014343</name>
</gene>
<keyword evidence="5 9" id="KW-1133">Transmembrane helix</keyword>
<dbReference type="GO" id="GO:0032222">
    <property type="term" value="P:regulation of synaptic transmission, cholinergic"/>
    <property type="evidence" value="ECO:0007669"/>
    <property type="project" value="InterPro"/>
</dbReference>
<dbReference type="OMA" id="IVPEECT"/>
<dbReference type="VEuPathDB" id="VectorBase:ASIS017937"/>
<keyword evidence="4" id="KW-0732">Signal</keyword>
<evidence type="ECO:0000256" key="1">
    <source>
        <dbReference type="ARBA" id="ARBA00004589"/>
    </source>
</evidence>
<keyword evidence="12" id="KW-1185">Reference proteome</keyword>
<dbReference type="EMBL" id="ATLV01021396">
    <property type="status" value="NOT_ANNOTATED_CDS"/>
    <property type="molecule type" value="Genomic_DNA"/>
</dbReference>
<dbReference type="GO" id="GO:0030431">
    <property type="term" value="P:sleep"/>
    <property type="evidence" value="ECO:0007669"/>
    <property type="project" value="InterPro"/>
</dbReference>
<dbReference type="AlphaFoldDB" id="A0A084W8A5"/>
<evidence type="ECO:0000256" key="9">
    <source>
        <dbReference type="SAM" id="Phobius"/>
    </source>
</evidence>
<evidence type="ECO:0000256" key="8">
    <source>
        <dbReference type="ARBA" id="ARBA00023288"/>
    </source>
</evidence>
<organism evidence="10">
    <name type="scientific">Anopheles sinensis</name>
    <name type="common">Mosquito</name>
    <dbReference type="NCBI Taxonomy" id="74873"/>
    <lineage>
        <taxon>Eukaryota</taxon>
        <taxon>Metazoa</taxon>
        <taxon>Ecdysozoa</taxon>
        <taxon>Arthropoda</taxon>
        <taxon>Hexapoda</taxon>
        <taxon>Insecta</taxon>
        <taxon>Pterygota</taxon>
        <taxon>Neoptera</taxon>
        <taxon>Endopterygota</taxon>
        <taxon>Diptera</taxon>
        <taxon>Nematocera</taxon>
        <taxon>Culicoidea</taxon>
        <taxon>Culicidae</taxon>
        <taxon>Anophelinae</taxon>
        <taxon>Anopheles</taxon>
    </lineage>
</organism>
<dbReference type="InterPro" id="IPR031424">
    <property type="entry name" value="QVR-like"/>
</dbReference>
<name>A0A084W8A5_ANOSI</name>
<evidence type="ECO:0000256" key="5">
    <source>
        <dbReference type="ARBA" id="ARBA00022989"/>
    </source>
</evidence>
<dbReference type="InterPro" id="IPR050975">
    <property type="entry name" value="Sleep_regulator"/>
</dbReference>
<dbReference type="GO" id="GO:0098552">
    <property type="term" value="C:side of membrane"/>
    <property type="evidence" value="ECO:0007669"/>
    <property type="project" value="UniProtKB-KW"/>
</dbReference>
<dbReference type="EMBL" id="KE525317">
    <property type="protein sequence ID" value="KFB46449.1"/>
    <property type="molecule type" value="Genomic_DNA"/>
</dbReference>
<sequence>MDVQASGNHWHGKVHQQLDTNVISLSPLPVHSTPLHQGLSIKCYTCDSTSNKECMDLKDNSAIVAEDCSPSKMASTTGNWLADLTRIDYFGGKEITVPMVCQKIVATNEIGETMTYRGCQLDGGKSDLCQIAYGKAKAQRGVDIESCSICKEDACNGGVRMVAGRLGSIGLAGVTLVLLGFAARQHFL</sequence>
<dbReference type="Proteomes" id="UP000030765">
    <property type="component" value="Unassembled WGS sequence"/>
</dbReference>
<evidence type="ECO:0000256" key="7">
    <source>
        <dbReference type="ARBA" id="ARBA00023180"/>
    </source>
</evidence>
<proteinExistence type="predicted"/>
<keyword evidence="6 9" id="KW-0472">Membrane</keyword>
<evidence type="ECO:0000256" key="6">
    <source>
        <dbReference type="ARBA" id="ARBA00023136"/>
    </source>
</evidence>
<evidence type="ECO:0000256" key="3">
    <source>
        <dbReference type="ARBA" id="ARBA00022692"/>
    </source>
</evidence>
<dbReference type="OrthoDB" id="6582325at2759"/>